<name>A0A371IHH8_MUCPR</name>
<sequence>MKHPLEDHSLYNIDMIEELVEEFTQQLDSDSDNMTPFVEIFNMFPRASSPRSITDLLPTQSPPNHELKPLPNHLKYVYLDNNQHSPMIIANNLYRE</sequence>
<proteinExistence type="predicted"/>
<dbReference type="OrthoDB" id="1723412at2759"/>
<evidence type="ECO:0000313" key="2">
    <source>
        <dbReference type="Proteomes" id="UP000257109"/>
    </source>
</evidence>
<keyword evidence="2" id="KW-1185">Reference proteome</keyword>
<gene>
    <name evidence="1" type="ORF">CR513_00533</name>
</gene>
<evidence type="ECO:0000313" key="1">
    <source>
        <dbReference type="EMBL" id="RDY14424.1"/>
    </source>
</evidence>
<organism evidence="1 2">
    <name type="scientific">Mucuna pruriens</name>
    <name type="common">Velvet bean</name>
    <name type="synonym">Dolichos pruriens</name>
    <dbReference type="NCBI Taxonomy" id="157652"/>
    <lineage>
        <taxon>Eukaryota</taxon>
        <taxon>Viridiplantae</taxon>
        <taxon>Streptophyta</taxon>
        <taxon>Embryophyta</taxon>
        <taxon>Tracheophyta</taxon>
        <taxon>Spermatophyta</taxon>
        <taxon>Magnoliopsida</taxon>
        <taxon>eudicotyledons</taxon>
        <taxon>Gunneridae</taxon>
        <taxon>Pentapetalae</taxon>
        <taxon>rosids</taxon>
        <taxon>fabids</taxon>
        <taxon>Fabales</taxon>
        <taxon>Fabaceae</taxon>
        <taxon>Papilionoideae</taxon>
        <taxon>50 kb inversion clade</taxon>
        <taxon>NPAAA clade</taxon>
        <taxon>indigoferoid/millettioid clade</taxon>
        <taxon>Phaseoleae</taxon>
        <taxon>Mucuna</taxon>
    </lineage>
</organism>
<feature type="non-terminal residue" evidence="1">
    <location>
        <position position="1"/>
    </location>
</feature>
<comment type="caution">
    <text evidence="1">The sequence shown here is derived from an EMBL/GenBank/DDBJ whole genome shotgun (WGS) entry which is preliminary data.</text>
</comment>
<protein>
    <submittedName>
        <fullName evidence="1">Uncharacterized protein</fullName>
    </submittedName>
</protein>
<dbReference type="Proteomes" id="UP000257109">
    <property type="component" value="Unassembled WGS sequence"/>
</dbReference>
<dbReference type="AlphaFoldDB" id="A0A371IHH8"/>
<reference evidence="1" key="1">
    <citation type="submission" date="2018-05" db="EMBL/GenBank/DDBJ databases">
        <title>Draft genome of Mucuna pruriens seed.</title>
        <authorList>
            <person name="Nnadi N.E."/>
            <person name="Vos R."/>
            <person name="Hasami M.H."/>
            <person name="Devisetty U.K."/>
            <person name="Aguiy J.C."/>
        </authorList>
    </citation>
    <scope>NUCLEOTIDE SEQUENCE [LARGE SCALE GENOMIC DNA]</scope>
    <source>
        <strain evidence="1">JCA_2017</strain>
    </source>
</reference>
<dbReference type="EMBL" id="QJKJ01000076">
    <property type="protein sequence ID" value="RDY14424.1"/>
    <property type="molecule type" value="Genomic_DNA"/>
</dbReference>
<accession>A0A371IHH8</accession>